<dbReference type="CDD" id="cd00211">
    <property type="entry name" value="PTS_IIA_fru"/>
    <property type="match status" value="1"/>
</dbReference>
<dbReference type="InterPro" id="IPR013011">
    <property type="entry name" value="PTS_EIIB_2"/>
</dbReference>
<evidence type="ECO:0000259" key="8">
    <source>
        <dbReference type="PROSITE" id="PS51372"/>
    </source>
</evidence>
<evidence type="ECO:0000313" key="9">
    <source>
        <dbReference type="EMBL" id="PWU67977.1"/>
    </source>
</evidence>
<dbReference type="CDD" id="cd05568">
    <property type="entry name" value="PTS_IIB_bgl_like"/>
    <property type="match status" value="1"/>
</dbReference>
<dbReference type="GO" id="GO:0009401">
    <property type="term" value="P:phosphoenolpyruvate-dependent sugar phosphotransferase system"/>
    <property type="evidence" value="ECO:0007669"/>
    <property type="project" value="InterPro"/>
</dbReference>
<keyword evidence="3" id="KW-0805">Transcription regulation</keyword>
<evidence type="ECO:0000259" key="7">
    <source>
        <dbReference type="PROSITE" id="PS51099"/>
    </source>
</evidence>
<evidence type="ECO:0000313" key="10">
    <source>
        <dbReference type="Proteomes" id="UP000245624"/>
    </source>
</evidence>
<feature type="domain" description="PTS EIIA type-2" evidence="6">
    <location>
        <begin position="507"/>
        <end position="644"/>
    </location>
</feature>
<dbReference type="Pfam" id="PF00874">
    <property type="entry name" value="PRD"/>
    <property type="match status" value="2"/>
</dbReference>
<sequence length="644" mass="75079">MRVRQQEILKELLFTEKDTLLIHHFATEFNCSEKTIRNDLQEIENDLKNFKSANLIRKPGVGISLQISKEDKKRLIALLYSNQSNYLEKLELTGAEIQEVTYRLLMERNLTVRSLSQHYFVSTPNMRRELEKIRNWLTTKNIKLKTKQRVGLMIEGMEQDIRMALISLDEIFPKSDRKPFLFQTMHSYEISRIESSVYKLLNEQRIPITDESIIHLIFYVMVMIKRIKTGHTLEIKEQQRALIQGKREFSWMKEIGQQLEHEFQLTFSQDEIIYLTMQLLGAKLSDKHGAFYSYDIETEKQAERITDILSKRLSILALMPFNQDARLKEGLHTHFYSVLHRLKYDLPLKNPLVSDIKQMYPFMFDAIITTLAEMKEELPSALPEDEVAFLTLHYQAAVERIRSKNKKMKRVAIVCHMGVGVSEILRSKLQGLFQDIEIIATLSQNDLKKYLKHKQVDFIITTMWTKDITIPQIIVSPLLTDEDKQKLRVAFSKKDSVNHETVPILKQLMDEKYIFIHGQFEHRFTLIEKIADRLHHDGIVERDYGHQALLRERAAATAIGGGIAIPHGSPGLVKESKIVVATLDKPMMWGTEMVTLVFFLVLKHENSDKRRRLFHQLSRLAGNPEMVAKITAQTDREQLIELLI</sequence>
<dbReference type="PANTHER" id="PTHR30185:SF12">
    <property type="entry name" value="TRANSCRIPTIONAL REGULATOR MANR"/>
    <property type="match status" value="1"/>
</dbReference>
<dbReference type="InterPro" id="IPR001034">
    <property type="entry name" value="DeoR_HTH"/>
</dbReference>
<organism evidence="9 10">
    <name type="scientific">Gracilibacillus dipsosauri</name>
    <dbReference type="NCBI Taxonomy" id="178340"/>
    <lineage>
        <taxon>Bacteria</taxon>
        <taxon>Bacillati</taxon>
        <taxon>Bacillota</taxon>
        <taxon>Bacilli</taxon>
        <taxon>Bacillales</taxon>
        <taxon>Bacillaceae</taxon>
        <taxon>Gracilibacillus</taxon>
    </lineage>
</organism>
<keyword evidence="2" id="KW-0677">Repeat</keyword>
<dbReference type="InterPro" id="IPR016152">
    <property type="entry name" value="PTrfase/Anion_transptr"/>
</dbReference>
<dbReference type="RefSeq" id="WP_109984767.1">
    <property type="nucleotide sequence ID" value="NZ_QGTD01000011.1"/>
</dbReference>
<evidence type="ECO:0000256" key="5">
    <source>
        <dbReference type="ARBA" id="ARBA00023163"/>
    </source>
</evidence>
<dbReference type="InterPro" id="IPR036388">
    <property type="entry name" value="WH-like_DNA-bd_sf"/>
</dbReference>
<dbReference type="GO" id="GO:0003700">
    <property type="term" value="F:DNA-binding transcription factor activity"/>
    <property type="evidence" value="ECO:0007669"/>
    <property type="project" value="InterPro"/>
</dbReference>
<feature type="domain" description="PRD" evidence="8">
    <location>
        <begin position="181"/>
        <end position="289"/>
    </location>
</feature>
<dbReference type="Gene3D" id="3.40.50.2300">
    <property type="match status" value="1"/>
</dbReference>
<name>A0A317KWV7_9BACI</name>
<dbReference type="AlphaFoldDB" id="A0A317KWV7"/>
<dbReference type="InterPro" id="IPR002178">
    <property type="entry name" value="PTS_EIIA_type-2_dom"/>
</dbReference>
<dbReference type="PANTHER" id="PTHR30185">
    <property type="entry name" value="CRYPTIC BETA-GLUCOSIDE BGL OPERON ANTITERMINATOR"/>
    <property type="match status" value="1"/>
</dbReference>
<dbReference type="Gene3D" id="1.10.10.10">
    <property type="entry name" value="Winged helix-like DNA-binding domain superfamily/Winged helix DNA-binding domain"/>
    <property type="match status" value="1"/>
</dbReference>
<evidence type="ECO:0000256" key="2">
    <source>
        <dbReference type="ARBA" id="ARBA00022737"/>
    </source>
</evidence>
<dbReference type="InterPro" id="IPR011608">
    <property type="entry name" value="PRD"/>
</dbReference>
<dbReference type="InterPro" id="IPR007737">
    <property type="entry name" value="Mga_HTH"/>
</dbReference>
<dbReference type="SUPFAM" id="SSF63520">
    <property type="entry name" value="PTS-regulatory domain, PRD"/>
    <property type="match status" value="2"/>
</dbReference>
<dbReference type="PROSITE" id="PS51099">
    <property type="entry name" value="PTS_EIIB_TYPE_2"/>
    <property type="match status" value="1"/>
</dbReference>
<keyword evidence="4" id="KW-0010">Activator</keyword>
<evidence type="ECO:0000259" key="6">
    <source>
        <dbReference type="PROSITE" id="PS51094"/>
    </source>
</evidence>
<dbReference type="Pfam" id="PF08220">
    <property type="entry name" value="HTH_DeoR"/>
    <property type="match status" value="1"/>
</dbReference>
<dbReference type="InterPro" id="IPR036095">
    <property type="entry name" value="PTS_EIIB-like_sf"/>
</dbReference>
<keyword evidence="5" id="KW-0804">Transcription</keyword>
<keyword evidence="1" id="KW-0808">Transferase</keyword>
<feature type="domain" description="PTS EIIB type-2" evidence="7">
    <location>
        <begin position="409"/>
        <end position="499"/>
    </location>
</feature>
<dbReference type="EMBL" id="QGTD01000011">
    <property type="protein sequence ID" value="PWU67977.1"/>
    <property type="molecule type" value="Genomic_DNA"/>
</dbReference>
<evidence type="ECO:0000256" key="3">
    <source>
        <dbReference type="ARBA" id="ARBA00023015"/>
    </source>
</evidence>
<dbReference type="OrthoDB" id="3175596at2"/>
<dbReference type="SUPFAM" id="SSF52794">
    <property type="entry name" value="PTS system IIB component-like"/>
    <property type="match status" value="1"/>
</dbReference>
<evidence type="ECO:0000256" key="1">
    <source>
        <dbReference type="ARBA" id="ARBA00022679"/>
    </source>
</evidence>
<dbReference type="InterPro" id="IPR036634">
    <property type="entry name" value="PRD_sf"/>
</dbReference>
<reference evidence="9 10" key="1">
    <citation type="submission" date="2018-05" db="EMBL/GenBank/DDBJ databases">
        <title>Genomic analysis of Gracilibacillus dipsosauri DD1 reveals novel features of a salt-tolerant amylase.</title>
        <authorList>
            <person name="Deutch C.E."/>
            <person name="Yang S."/>
        </authorList>
    </citation>
    <scope>NUCLEOTIDE SEQUENCE [LARGE SCALE GENOMIC DNA]</scope>
    <source>
        <strain evidence="9 10">DD1</strain>
    </source>
</reference>
<dbReference type="InterPro" id="IPR050661">
    <property type="entry name" value="BglG_antiterminators"/>
</dbReference>
<dbReference type="PROSITE" id="PS00372">
    <property type="entry name" value="PTS_EIIA_TYPE_2_HIS"/>
    <property type="match status" value="1"/>
</dbReference>
<comment type="caution">
    <text evidence="9">The sequence shown here is derived from an EMBL/GenBank/DDBJ whole genome shotgun (WGS) entry which is preliminary data.</text>
</comment>
<feature type="domain" description="PRD" evidence="8">
    <location>
        <begin position="293"/>
        <end position="404"/>
    </location>
</feature>
<dbReference type="GO" id="GO:0008982">
    <property type="term" value="F:protein-N(PI)-phosphohistidine-sugar phosphotransferase activity"/>
    <property type="evidence" value="ECO:0007669"/>
    <property type="project" value="InterPro"/>
</dbReference>
<dbReference type="Gene3D" id="1.10.1790.10">
    <property type="entry name" value="PRD domain"/>
    <property type="match status" value="2"/>
</dbReference>
<evidence type="ECO:0000256" key="4">
    <source>
        <dbReference type="ARBA" id="ARBA00023159"/>
    </source>
</evidence>
<dbReference type="SUPFAM" id="SSF55804">
    <property type="entry name" value="Phoshotransferase/anion transport protein"/>
    <property type="match status" value="1"/>
</dbReference>
<dbReference type="PROSITE" id="PS51094">
    <property type="entry name" value="PTS_EIIA_TYPE_2"/>
    <property type="match status" value="1"/>
</dbReference>
<dbReference type="Pfam" id="PF00359">
    <property type="entry name" value="PTS_EIIA_2"/>
    <property type="match status" value="1"/>
</dbReference>
<proteinExistence type="predicted"/>
<protein>
    <submittedName>
        <fullName evidence="9">Uncharacterized protein</fullName>
    </submittedName>
</protein>
<dbReference type="Proteomes" id="UP000245624">
    <property type="component" value="Unassembled WGS sequence"/>
</dbReference>
<dbReference type="Gene3D" id="3.40.930.10">
    <property type="entry name" value="Mannitol-specific EII, Chain A"/>
    <property type="match status" value="1"/>
</dbReference>
<accession>A0A317KWV7</accession>
<gene>
    <name evidence="9" type="ORF">DLJ74_12810</name>
</gene>
<dbReference type="Pfam" id="PF05043">
    <property type="entry name" value="Mga"/>
    <property type="match status" value="1"/>
</dbReference>
<dbReference type="PROSITE" id="PS51372">
    <property type="entry name" value="PRD_2"/>
    <property type="match status" value="2"/>
</dbReference>
<keyword evidence="10" id="KW-1185">Reference proteome</keyword>